<accession>A0A381YFJ0</accession>
<evidence type="ECO:0000256" key="1">
    <source>
        <dbReference type="SAM" id="MobiDB-lite"/>
    </source>
</evidence>
<reference evidence="2" key="1">
    <citation type="submission" date="2018-05" db="EMBL/GenBank/DDBJ databases">
        <authorList>
            <person name="Lanie J.A."/>
            <person name="Ng W.-L."/>
            <person name="Kazmierczak K.M."/>
            <person name="Andrzejewski T.M."/>
            <person name="Davidsen T.M."/>
            <person name="Wayne K.J."/>
            <person name="Tettelin H."/>
            <person name="Glass J.I."/>
            <person name="Rusch D."/>
            <person name="Podicherti R."/>
            <person name="Tsui H.-C.T."/>
            <person name="Winkler M.E."/>
        </authorList>
    </citation>
    <scope>NUCLEOTIDE SEQUENCE</scope>
</reference>
<feature type="region of interest" description="Disordered" evidence="1">
    <location>
        <begin position="1"/>
        <end position="36"/>
    </location>
</feature>
<feature type="compositionally biased region" description="Polar residues" evidence="1">
    <location>
        <begin position="1"/>
        <end position="16"/>
    </location>
</feature>
<protein>
    <submittedName>
        <fullName evidence="2">Uncharacterized protein</fullName>
    </submittedName>
</protein>
<proteinExistence type="predicted"/>
<name>A0A381YFJ0_9ZZZZ</name>
<dbReference type="EMBL" id="UINC01018124">
    <property type="protein sequence ID" value="SVA75829.1"/>
    <property type="molecule type" value="Genomic_DNA"/>
</dbReference>
<sequence>MNTKRFQRPSSISSQGVYRYEQKTNYNSQNNDYSNKKFSQRKNKFNSYEKNSFSNKFSTNVLVTKPKETLVEKFPSLSSKTSTKPVVKPLKQKQVDIKKNNNPWGKKNVIQHIKNCYKKQDDKKKLEVDKKQKIITEANKRQIQQNNNVLVYKYNNNFQKNYYYNSENDEYQTDNNNNNNYDYDYDDEEEYMGWSSE</sequence>
<evidence type="ECO:0000313" key="2">
    <source>
        <dbReference type="EMBL" id="SVA75829.1"/>
    </source>
</evidence>
<gene>
    <name evidence="2" type="ORF">METZ01_LOCUS128683</name>
</gene>
<feature type="compositionally biased region" description="Polar residues" evidence="1">
    <location>
        <begin position="23"/>
        <end position="36"/>
    </location>
</feature>
<organism evidence="2">
    <name type="scientific">marine metagenome</name>
    <dbReference type="NCBI Taxonomy" id="408172"/>
    <lineage>
        <taxon>unclassified sequences</taxon>
        <taxon>metagenomes</taxon>
        <taxon>ecological metagenomes</taxon>
    </lineage>
</organism>
<dbReference type="AlphaFoldDB" id="A0A381YFJ0"/>